<evidence type="ECO:0000256" key="2">
    <source>
        <dbReference type="ARBA" id="ARBA00023012"/>
    </source>
</evidence>
<dbReference type="InterPro" id="IPR001789">
    <property type="entry name" value="Sig_transdc_resp-reg_receiver"/>
</dbReference>
<dbReference type="InterPro" id="IPR009057">
    <property type="entry name" value="Homeodomain-like_sf"/>
</dbReference>
<evidence type="ECO:0000313" key="5">
    <source>
        <dbReference type="EMBL" id="PCJ40895.1"/>
    </source>
</evidence>
<dbReference type="GO" id="GO:0043565">
    <property type="term" value="F:sequence-specific DNA binding"/>
    <property type="evidence" value="ECO:0007669"/>
    <property type="project" value="InterPro"/>
</dbReference>
<dbReference type="InterPro" id="IPR011006">
    <property type="entry name" value="CheY-like_superfamily"/>
</dbReference>
<dbReference type="PANTHER" id="PTHR44591:SF14">
    <property type="entry name" value="PROTEIN PILG"/>
    <property type="match status" value="1"/>
</dbReference>
<protein>
    <submittedName>
        <fullName evidence="5">Fis family transcriptional regulator</fullName>
    </submittedName>
</protein>
<evidence type="ECO:0000313" key="6">
    <source>
        <dbReference type="Proteomes" id="UP000228987"/>
    </source>
</evidence>
<feature type="modified residue" description="4-aspartylphosphate" evidence="3">
    <location>
        <position position="70"/>
    </location>
</feature>
<proteinExistence type="predicted"/>
<keyword evidence="2" id="KW-0902">Two-component regulatory system</keyword>
<dbReference type="Pfam" id="PF00072">
    <property type="entry name" value="Response_reg"/>
    <property type="match status" value="1"/>
</dbReference>
<gene>
    <name evidence="5" type="ORF">COA71_09855</name>
</gene>
<sequence>MSETTLNNAESTIHTETRGKILLVEDDLALRKMLFNSLEMQNFDVTEADNRQSAIEALKANSEIGVVILDLGLPPMEHTTDEGLAIIRDIGTELLAVKIIVLTGQDEELSALDAIREGAFDFLSKPASFEDILLSVNRAFLFHNKEMVMSADGMTRLQVNTKTSDGLKAVREEAEEKLVRQVLKDTGFNVYQSAKKLGIKRESIYYFMKKFGITRDND</sequence>
<dbReference type="InterPro" id="IPR002197">
    <property type="entry name" value="HTH_Fis"/>
</dbReference>
<dbReference type="SMART" id="SM00448">
    <property type="entry name" value="REC"/>
    <property type="match status" value="1"/>
</dbReference>
<dbReference type="SUPFAM" id="SSF46689">
    <property type="entry name" value="Homeodomain-like"/>
    <property type="match status" value="1"/>
</dbReference>
<accession>A0A2A5CBF8</accession>
<feature type="domain" description="Response regulatory" evidence="4">
    <location>
        <begin position="20"/>
        <end position="140"/>
    </location>
</feature>
<reference evidence="6" key="1">
    <citation type="submission" date="2017-08" db="EMBL/GenBank/DDBJ databases">
        <title>A dynamic microbial community with high functional redundancy inhabits the cold, oxic subseafloor aquifer.</title>
        <authorList>
            <person name="Tully B.J."/>
            <person name="Wheat C.G."/>
            <person name="Glazer B.T."/>
            <person name="Huber J.A."/>
        </authorList>
    </citation>
    <scope>NUCLEOTIDE SEQUENCE [LARGE SCALE GENOMIC DNA]</scope>
</reference>
<dbReference type="Pfam" id="PF02954">
    <property type="entry name" value="HTH_8"/>
    <property type="match status" value="1"/>
</dbReference>
<evidence type="ECO:0000256" key="3">
    <source>
        <dbReference type="PROSITE-ProRule" id="PRU00169"/>
    </source>
</evidence>
<evidence type="ECO:0000256" key="1">
    <source>
        <dbReference type="ARBA" id="ARBA00022553"/>
    </source>
</evidence>
<dbReference type="PROSITE" id="PS50110">
    <property type="entry name" value="RESPONSE_REGULATORY"/>
    <property type="match status" value="1"/>
</dbReference>
<dbReference type="EMBL" id="NVWI01000007">
    <property type="protein sequence ID" value="PCJ40895.1"/>
    <property type="molecule type" value="Genomic_DNA"/>
</dbReference>
<dbReference type="SUPFAM" id="SSF52172">
    <property type="entry name" value="CheY-like"/>
    <property type="match status" value="1"/>
</dbReference>
<name>A0A2A5CBF8_9GAMM</name>
<dbReference type="PANTHER" id="PTHR44591">
    <property type="entry name" value="STRESS RESPONSE REGULATOR PROTEIN 1"/>
    <property type="match status" value="1"/>
</dbReference>
<comment type="caution">
    <text evidence="5">The sequence shown here is derived from an EMBL/GenBank/DDBJ whole genome shotgun (WGS) entry which is preliminary data.</text>
</comment>
<evidence type="ECO:0000259" key="4">
    <source>
        <dbReference type="PROSITE" id="PS50110"/>
    </source>
</evidence>
<dbReference type="GO" id="GO:0000160">
    <property type="term" value="P:phosphorelay signal transduction system"/>
    <property type="evidence" value="ECO:0007669"/>
    <property type="project" value="UniProtKB-KW"/>
</dbReference>
<dbReference type="InterPro" id="IPR050595">
    <property type="entry name" value="Bact_response_regulator"/>
</dbReference>
<organism evidence="5 6">
    <name type="scientific">SAR86 cluster bacterium</name>
    <dbReference type="NCBI Taxonomy" id="2030880"/>
    <lineage>
        <taxon>Bacteria</taxon>
        <taxon>Pseudomonadati</taxon>
        <taxon>Pseudomonadota</taxon>
        <taxon>Gammaproteobacteria</taxon>
        <taxon>SAR86 cluster</taxon>
    </lineage>
</organism>
<dbReference type="Gene3D" id="1.10.10.60">
    <property type="entry name" value="Homeodomain-like"/>
    <property type="match status" value="1"/>
</dbReference>
<keyword evidence="1 3" id="KW-0597">Phosphoprotein</keyword>
<dbReference type="Proteomes" id="UP000228987">
    <property type="component" value="Unassembled WGS sequence"/>
</dbReference>
<dbReference type="PRINTS" id="PR01590">
    <property type="entry name" value="HTHFIS"/>
</dbReference>
<dbReference type="Gene3D" id="3.40.50.2300">
    <property type="match status" value="1"/>
</dbReference>
<dbReference type="AlphaFoldDB" id="A0A2A5CBF8"/>